<dbReference type="GO" id="GO:0005829">
    <property type="term" value="C:cytosol"/>
    <property type="evidence" value="ECO:0007669"/>
    <property type="project" value="TreeGrafter"/>
</dbReference>
<keyword evidence="1" id="KW-0808">Transferase</keyword>
<dbReference type="Pfam" id="PF17123">
    <property type="entry name" value="zf-RING_11"/>
    <property type="match status" value="1"/>
</dbReference>
<reference evidence="10 11" key="1">
    <citation type="journal article" date="2024" name="J Genomics">
        <title>Draft genome sequencing and assembly of Favolaschia claudopus CIRM-BRFM 2984 isolated from oak limbs.</title>
        <authorList>
            <person name="Navarro D."/>
            <person name="Drula E."/>
            <person name="Chaduli D."/>
            <person name="Cazenave R."/>
            <person name="Ahrendt S."/>
            <person name="Wang J."/>
            <person name="Lipzen A."/>
            <person name="Daum C."/>
            <person name="Barry K."/>
            <person name="Grigoriev I.V."/>
            <person name="Favel A."/>
            <person name="Rosso M.N."/>
            <person name="Martin F."/>
        </authorList>
    </citation>
    <scope>NUCLEOTIDE SEQUENCE [LARGE SCALE GENOMIC DNA]</scope>
    <source>
        <strain evidence="10 11">CIRM-BRFM 2984</strain>
    </source>
</reference>
<evidence type="ECO:0000256" key="6">
    <source>
        <dbReference type="PROSITE-ProRule" id="PRU00175"/>
    </source>
</evidence>
<evidence type="ECO:0000256" key="1">
    <source>
        <dbReference type="ARBA" id="ARBA00022679"/>
    </source>
</evidence>
<feature type="compositionally biased region" description="Acidic residues" evidence="7">
    <location>
        <begin position="411"/>
        <end position="420"/>
    </location>
</feature>
<protein>
    <submittedName>
        <fullName evidence="10">E3 ubiquitin-protein ligase dma1</fullName>
    </submittedName>
</protein>
<dbReference type="GO" id="GO:0016567">
    <property type="term" value="P:protein ubiquitination"/>
    <property type="evidence" value="ECO:0007669"/>
    <property type="project" value="TreeGrafter"/>
</dbReference>
<evidence type="ECO:0000256" key="5">
    <source>
        <dbReference type="ARBA" id="ARBA00022833"/>
    </source>
</evidence>
<dbReference type="Proteomes" id="UP001362999">
    <property type="component" value="Unassembled WGS sequence"/>
</dbReference>
<dbReference type="Pfam" id="PF00498">
    <property type="entry name" value="FHA"/>
    <property type="match status" value="1"/>
</dbReference>
<dbReference type="InterPro" id="IPR000253">
    <property type="entry name" value="FHA_dom"/>
</dbReference>
<accession>A0AAW0A4M1</accession>
<dbReference type="GO" id="GO:0000151">
    <property type="term" value="C:ubiquitin ligase complex"/>
    <property type="evidence" value="ECO:0007669"/>
    <property type="project" value="TreeGrafter"/>
</dbReference>
<dbReference type="PANTHER" id="PTHR15067">
    <property type="entry name" value="E3 UBIQUITIN-PROTEIN LIGASE RNF8"/>
    <property type="match status" value="1"/>
</dbReference>
<evidence type="ECO:0000256" key="4">
    <source>
        <dbReference type="ARBA" id="ARBA00022786"/>
    </source>
</evidence>
<evidence type="ECO:0000313" key="10">
    <source>
        <dbReference type="EMBL" id="KAK7000566.1"/>
    </source>
</evidence>
<dbReference type="InterPro" id="IPR013083">
    <property type="entry name" value="Znf_RING/FYVE/PHD"/>
</dbReference>
<sequence>MLRRRRSAGNIAVATPVQTHPSVPLPQLQQQQQATMLLQPQQIQNRASTAPIPPASLAAPPNGAPGASHRIRLVPHLDSRRSLRFDPISRDLKPSDPALRIGRFTDRSGLGLAAVNALSTNKVAFKSKVVSRAHAEVFMIRDTKSSSGTFLNHVRLSAANTESRPHPLKDGDILQLGVDYQGGAEDIYKSVKIRVEIGREWQSAANAFNTAALKNLKSLAIAPNGGAGSEKAAEAAAAAAAAASGGKRRKASTLGIPDCCICLFPVSIRQALFIAPCSHTFHYKCLRPLLETHHPAFSCPLCRSFADLEEDVEVEAEEEDEFEDPAAFPVETPLVPHPAVALADEVMDEGVLADDLEVEDGDEVDEMYAHGGGAGRGAAGAETEVEDNGHNTHASRQRHLTEDDMPPLPDADADEMDVESGDGSGSGEHAGRMSGDGGLGGATLQGKRKR</sequence>
<dbReference type="GO" id="GO:0061630">
    <property type="term" value="F:ubiquitin protein ligase activity"/>
    <property type="evidence" value="ECO:0007669"/>
    <property type="project" value="TreeGrafter"/>
</dbReference>
<evidence type="ECO:0000256" key="2">
    <source>
        <dbReference type="ARBA" id="ARBA00022723"/>
    </source>
</evidence>
<keyword evidence="11" id="KW-1185">Reference proteome</keyword>
<comment type="caution">
    <text evidence="10">The sequence shown here is derived from an EMBL/GenBank/DDBJ whole genome shotgun (WGS) entry which is preliminary data.</text>
</comment>
<evidence type="ECO:0000256" key="3">
    <source>
        <dbReference type="ARBA" id="ARBA00022771"/>
    </source>
</evidence>
<dbReference type="PROSITE" id="PS50089">
    <property type="entry name" value="ZF_RING_2"/>
    <property type="match status" value="1"/>
</dbReference>
<keyword evidence="5" id="KW-0862">Zinc</keyword>
<keyword evidence="4" id="KW-0833">Ubl conjugation pathway</keyword>
<feature type="region of interest" description="Disordered" evidence="7">
    <location>
        <begin position="366"/>
        <end position="450"/>
    </location>
</feature>
<dbReference type="AlphaFoldDB" id="A0AAW0A4M1"/>
<dbReference type="SUPFAM" id="SSF49879">
    <property type="entry name" value="SMAD/FHA domain"/>
    <property type="match status" value="1"/>
</dbReference>
<dbReference type="Gene3D" id="2.60.200.20">
    <property type="match status" value="1"/>
</dbReference>
<dbReference type="InterPro" id="IPR008984">
    <property type="entry name" value="SMAD_FHA_dom_sf"/>
</dbReference>
<dbReference type="PROSITE" id="PS50006">
    <property type="entry name" value="FHA_DOMAIN"/>
    <property type="match status" value="1"/>
</dbReference>
<feature type="compositionally biased region" description="Gly residues" evidence="7">
    <location>
        <begin position="422"/>
        <end position="443"/>
    </location>
</feature>
<organism evidence="10 11">
    <name type="scientific">Favolaschia claudopus</name>
    <dbReference type="NCBI Taxonomy" id="2862362"/>
    <lineage>
        <taxon>Eukaryota</taxon>
        <taxon>Fungi</taxon>
        <taxon>Dikarya</taxon>
        <taxon>Basidiomycota</taxon>
        <taxon>Agaricomycotina</taxon>
        <taxon>Agaricomycetes</taxon>
        <taxon>Agaricomycetidae</taxon>
        <taxon>Agaricales</taxon>
        <taxon>Marasmiineae</taxon>
        <taxon>Mycenaceae</taxon>
        <taxon>Favolaschia</taxon>
    </lineage>
</organism>
<evidence type="ECO:0000313" key="11">
    <source>
        <dbReference type="Proteomes" id="UP001362999"/>
    </source>
</evidence>
<evidence type="ECO:0000256" key="7">
    <source>
        <dbReference type="SAM" id="MobiDB-lite"/>
    </source>
</evidence>
<dbReference type="GO" id="GO:0032153">
    <property type="term" value="C:cell division site"/>
    <property type="evidence" value="ECO:0007669"/>
    <property type="project" value="TreeGrafter"/>
</dbReference>
<keyword evidence="2" id="KW-0479">Metal-binding</keyword>
<evidence type="ECO:0000259" key="8">
    <source>
        <dbReference type="PROSITE" id="PS50006"/>
    </source>
</evidence>
<feature type="domain" description="RING-type" evidence="9">
    <location>
        <begin position="259"/>
        <end position="303"/>
    </location>
</feature>
<dbReference type="EMBL" id="JAWWNJ010000088">
    <property type="protein sequence ID" value="KAK7000566.1"/>
    <property type="molecule type" value="Genomic_DNA"/>
</dbReference>
<dbReference type="GO" id="GO:0008270">
    <property type="term" value="F:zinc ion binding"/>
    <property type="evidence" value="ECO:0007669"/>
    <property type="project" value="UniProtKB-KW"/>
</dbReference>
<evidence type="ECO:0000259" key="9">
    <source>
        <dbReference type="PROSITE" id="PS50089"/>
    </source>
</evidence>
<proteinExistence type="predicted"/>
<gene>
    <name evidence="10" type="ORF">R3P38DRAFT_3056420</name>
</gene>
<dbReference type="SUPFAM" id="SSF57850">
    <property type="entry name" value="RING/U-box"/>
    <property type="match status" value="1"/>
</dbReference>
<dbReference type="InterPro" id="IPR001841">
    <property type="entry name" value="Znf_RING"/>
</dbReference>
<dbReference type="Gene3D" id="3.30.40.10">
    <property type="entry name" value="Zinc/RING finger domain, C3HC4 (zinc finger)"/>
    <property type="match status" value="1"/>
</dbReference>
<dbReference type="GO" id="GO:0006511">
    <property type="term" value="P:ubiquitin-dependent protein catabolic process"/>
    <property type="evidence" value="ECO:0007669"/>
    <property type="project" value="TreeGrafter"/>
</dbReference>
<keyword evidence="3 6" id="KW-0863">Zinc-finger</keyword>
<name>A0AAW0A4M1_9AGAR</name>
<dbReference type="PANTHER" id="PTHR15067:SF7">
    <property type="entry name" value="E3 UBIQUITIN-PROTEIN LIGASE DMA1-RELATED"/>
    <property type="match status" value="1"/>
</dbReference>
<dbReference type="SMART" id="SM00184">
    <property type="entry name" value="RING"/>
    <property type="match status" value="1"/>
</dbReference>
<feature type="domain" description="FHA" evidence="8">
    <location>
        <begin position="99"/>
        <end position="156"/>
    </location>
</feature>